<dbReference type="Proteomes" id="UP001163823">
    <property type="component" value="Chromosome 11"/>
</dbReference>
<name>A0AAD7PCE1_QUISA</name>
<dbReference type="KEGG" id="qsa:O6P43_026617"/>
<keyword evidence="2" id="KW-0675">Receptor</keyword>
<keyword evidence="3" id="KW-1185">Reference proteome</keyword>
<gene>
    <name evidence="1" type="ORF">O6P43_026617</name>
    <name evidence="2" type="ORF">O6P43_026621</name>
</gene>
<dbReference type="EMBL" id="JARAOO010000011">
    <property type="protein sequence ID" value="KAJ7950424.1"/>
    <property type="molecule type" value="Genomic_DNA"/>
</dbReference>
<reference evidence="2" key="1">
    <citation type="journal article" date="2023" name="Science">
        <title>Elucidation of the pathway for biosynthesis of saponin adjuvants from the soapbark tree.</title>
        <authorList>
            <person name="Reed J."/>
            <person name="Orme A."/>
            <person name="El-Demerdash A."/>
            <person name="Owen C."/>
            <person name="Martin L.B.B."/>
            <person name="Misra R.C."/>
            <person name="Kikuchi S."/>
            <person name="Rejzek M."/>
            <person name="Martin A.C."/>
            <person name="Harkess A."/>
            <person name="Leebens-Mack J."/>
            <person name="Louveau T."/>
            <person name="Stephenson M.J."/>
            <person name="Osbourn A."/>
        </authorList>
    </citation>
    <scope>NUCLEOTIDE SEQUENCE</scope>
    <source>
        <strain evidence="2">S10</strain>
    </source>
</reference>
<dbReference type="AlphaFoldDB" id="A0AAD7PCE1"/>
<proteinExistence type="predicted"/>
<dbReference type="PANTHER" id="PTHR33052">
    <property type="entry name" value="DUF4228 DOMAIN PROTEIN-RELATED"/>
    <property type="match status" value="1"/>
</dbReference>
<comment type="caution">
    <text evidence="2">The sequence shown here is derived from an EMBL/GenBank/DDBJ whole genome shotgun (WGS) entry which is preliminary data.</text>
</comment>
<accession>A0AAD7PCE1</accession>
<evidence type="ECO:0000313" key="2">
    <source>
        <dbReference type="EMBL" id="KAJ7950428.1"/>
    </source>
</evidence>
<evidence type="ECO:0000313" key="1">
    <source>
        <dbReference type="EMBL" id="KAJ7950424.1"/>
    </source>
</evidence>
<sequence length="255" mass="29461">MGAATREEGVLKLVHPGKYVEIHREPIAATEVLRKNPRHCITRPDVFEFPWIVVKPDSVLVPGRVFFIVPNLTMYNLLKQKELSNHLPPSPPTQCLNNCVQLQLFKQNSPIQTYAGMTPKNQNHNKFVKKLTKMSCQVASLCEHDGDNIIEREPPVESSLKVIKYENTDQNVEQQSRSYNDTEYEKSSKHIRVKSPKNDDNLEFMCSKQVTMMKSCLRKPDSVRKSLNLKVSFVLPIRDEEQQRRLTDCRTYYTG</sequence>
<organism evidence="2 3">
    <name type="scientific">Quillaja saponaria</name>
    <name type="common">Soap bark tree</name>
    <dbReference type="NCBI Taxonomy" id="32244"/>
    <lineage>
        <taxon>Eukaryota</taxon>
        <taxon>Viridiplantae</taxon>
        <taxon>Streptophyta</taxon>
        <taxon>Embryophyta</taxon>
        <taxon>Tracheophyta</taxon>
        <taxon>Spermatophyta</taxon>
        <taxon>Magnoliopsida</taxon>
        <taxon>eudicotyledons</taxon>
        <taxon>Gunneridae</taxon>
        <taxon>Pentapetalae</taxon>
        <taxon>rosids</taxon>
        <taxon>fabids</taxon>
        <taxon>Fabales</taxon>
        <taxon>Quillajaceae</taxon>
        <taxon>Quillaja</taxon>
    </lineage>
</organism>
<evidence type="ECO:0000313" key="3">
    <source>
        <dbReference type="Proteomes" id="UP001163823"/>
    </source>
</evidence>
<dbReference type="EMBL" id="JARAOO010000011">
    <property type="protein sequence ID" value="KAJ7950428.1"/>
    <property type="molecule type" value="Genomic_DNA"/>
</dbReference>
<dbReference type="Pfam" id="PF14009">
    <property type="entry name" value="PADRE"/>
    <property type="match status" value="1"/>
</dbReference>
<dbReference type="InterPro" id="IPR025322">
    <property type="entry name" value="PADRE_dom"/>
</dbReference>
<protein>
    <submittedName>
        <fullName evidence="2">Odorant receptor 33c like</fullName>
    </submittedName>
</protein>
<dbReference type="KEGG" id="qsa:O6P43_026621"/>